<keyword evidence="2" id="KW-0808">Transferase</keyword>
<protein>
    <submittedName>
        <fullName evidence="2">Cysteine desulfurase</fullName>
        <ecNumber evidence="2">2.8.1.7</ecNumber>
    </submittedName>
</protein>
<dbReference type="InterPro" id="IPR015422">
    <property type="entry name" value="PyrdxlP-dep_Trfase_small"/>
</dbReference>
<proteinExistence type="predicted"/>
<evidence type="ECO:0000259" key="1">
    <source>
        <dbReference type="Pfam" id="PF00266"/>
    </source>
</evidence>
<dbReference type="InterPro" id="IPR015421">
    <property type="entry name" value="PyrdxlP-dep_Trfase_major"/>
</dbReference>
<organism evidence="2">
    <name type="scientific">hydrothermal vent metagenome</name>
    <dbReference type="NCBI Taxonomy" id="652676"/>
    <lineage>
        <taxon>unclassified sequences</taxon>
        <taxon>metagenomes</taxon>
        <taxon>ecological metagenomes</taxon>
    </lineage>
</organism>
<dbReference type="PANTHER" id="PTHR43686:SF1">
    <property type="entry name" value="AMINOTRAN_5 DOMAIN-CONTAINING PROTEIN"/>
    <property type="match status" value="1"/>
</dbReference>
<dbReference type="EC" id="2.8.1.7" evidence="2"/>
<accession>A0A3B0TTZ8</accession>
<gene>
    <name evidence="2" type="ORF">MNBD_ALPHA12-592</name>
</gene>
<dbReference type="GO" id="GO:0031071">
    <property type="term" value="F:cysteine desulfurase activity"/>
    <property type="evidence" value="ECO:0007669"/>
    <property type="project" value="UniProtKB-EC"/>
</dbReference>
<dbReference type="Pfam" id="PF00266">
    <property type="entry name" value="Aminotran_5"/>
    <property type="match status" value="1"/>
</dbReference>
<name>A0A3B0TTZ8_9ZZZZ</name>
<dbReference type="Gene3D" id="3.40.640.10">
    <property type="entry name" value="Type I PLP-dependent aspartate aminotransferase-like (Major domain)"/>
    <property type="match status" value="1"/>
</dbReference>
<evidence type="ECO:0000313" key="2">
    <source>
        <dbReference type="EMBL" id="VAW16907.1"/>
    </source>
</evidence>
<reference evidence="2" key="1">
    <citation type="submission" date="2018-06" db="EMBL/GenBank/DDBJ databases">
        <authorList>
            <person name="Zhirakovskaya E."/>
        </authorList>
    </citation>
    <scope>NUCLEOTIDE SEQUENCE</scope>
</reference>
<dbReference type="PANTHER" id="PTHR43686">
    <property type="entry name" value="SULFURTRANSFERASE-RELATED"/>
    <property type="match status" value="1"/>
</dbReference>
<dbReference type="InterPro" id="IPR000192">
    <property type="entry name" value="Aminotrans_V_dom"/>
</dbReference>
<dbReference type="InterPro" id="IPR015424">
    <property type="entry name" value="PyrdxlP-dep_Trfase"/>
</dbReference>
<dbReference type="AlphaFoldDB" id="A0A3B0TTZ8"/>
<sequence>MAFDRFVEQLETGDIIASLRAGIIGEGTSFETPFGSKRLIYADYTASGRALKQVEQFILDDVLPFYANSHTDASFCGAYITDMREQGRAIIAQETNAGDDCSVIFSGSGATSAINRLVALTGIADLKDHSPPPVVFIGPYEHHSNILPWREAGAKVIEINEGENGGPDLEHLEEQLRGNASSPLLIGSFSAASNVTGIISQSEEITRLLKRHGALSFWDYAGAGPYLDMDMSPAVDRQKDAIVISAHKFVGGPGASGVLIVRNSVVKSKKPTWPGGGSVAYVSPWAHDYLTSIVQREEAGTPNIVGDIRAAAVFLVKKAIGTEFIEQRDQQLRQRAEKTWGQNPQIQILGVDKRDRLPIFSLLVRNQMGGYIHHNLFTRMLSDISGVQARGGCVCAGPYGHRLLGVDRAHSEAIRAAVRNGREIEKPGWTRLNFNYLMDDQTADHIIKSVDELAKAAPEMAQKYQRDIAGARFFAAGQAGHTGHFEQRVG</sequence>
<dbReference type="Gene3D" id="3.90.1150.10">
    <property type="entry name" value="Aspartate Aminotransferase, domain 1"/>
    <property type="match status" value="1"/>
</dbReference>
<dbReference type="EMBL" id="UOEO01000060">
    <property type="protein sequence ID" value="VAW16907.1"/>
    <property type="molecule type" value="Genomic_DNA"/>
</dbReference>
<dbReference type="SUPFAM" id="SSF53383">
    <property type="entry name" value="PLP-dependent transferases"/>
    <property type="match status" value="1"/>
</dbReference>
<feature type="domain" description="Aminotransferase class V" evidence="1">
    <location>
        <begin position="40"/>
        <end position="403"/>
    </location>
</feature>